<dbReference type="Proteomes" id="UP000275078">
    <property type="component" value="Unassembled WGS sequence"/>
</dbReference>
<sequence>MGVNGHGQLFFPRAAVAYFSLHSDFSSSPFGPYNSVTKTESRAAYASYQLTHLLLLLVWVPSVYCCLLSSTCSSVISRCFLFVRRWGSLFFRYISFIRLNLCIDYFLVVDSEPWYRTGYACFSFVFLSLHRLASRWLRALGIGDFNCSAYRSGSIGILVGYYGRNRGDRGGDDVNMIDITIWSVTAYFPVNWERNHHGCRSSGFR</sequence>
<organism evidence="1 2">
    <name type="scientific">Ascobolus immersus RN42</name>
    <dbReference type="NCBI Taxonomy" id="1160509"/>
    <lineage>
        <taxon>Eukaryota</taxon>
        <taxon>Fungi</taxon>
        <taxon>Dikarya</taxon>
        <taxon>Ascomycota</taxon>
        <taxon>Pezizomycotina</taxon>
        <taxon>Pezizomycetes</taxon>
        <taxon>Pezizales</taxon>
        <taxon>Ascobolaceae</taxon>
        <taxon>Ascobolus</taxon>
    </lineage>
</organism>
<name>A0A3N4I330_ASCIM</name>
<gene>
    <name evidence="1" type="ORF">BJ508DRAFT_145524</name>
</gene>
<accession>A0A3N4I330</accession>
<dbReference type="EMBL" id="ML119703">
    <property type="protein sequence ID" value="RPA79068.1"/>
    <property type="molecule type" value="Genomic_DNA"/>
</dbReference>
<reference evidence="1 2" key="1">
    <citation type="journal article" date="2018" name="Nat. Ecol. Evol.">
        <title>Pezizomycetes genomes reveal the molecular basis of ectomycorrhizal truffle lifestyle.</title>
        <authorList>
            <person name="Murat C."/>
            <person name="Payen T."/>
            <person name="Noel B."/>
            <person name="Kuo A."/>
            <person name="Morin E."/>
            <person name="Chen J."/>
            <person name="Kohler A."/>
            <person name="Krizsan K."/>
            <person name="Balestrini R."/>
            <person name="Da Silva C."/>
            <person name="Montanini B."/>
            <person name="Hainaut M."/>
            <person name="Levati E."/>
            <person name="Barry K.W."/>
            <person name="Belfiori B."/>
            <person name="Cichocki N."/>
            <person name="Clum A."/>
            <person name="Dockter R.B."/>
            <person name="Fauchery L."/>
            <person name="Guy J."/>
            <person name="Iotti M."/>
            <person name="Le Tacon F."/>
            <person name="Lindquist E.A."/>
            <person name="Lipzen A."/>
            <person name="Malagnac F."/>
            <person name="Mello A."/>
            <person name="Molinier V."/>
            <person name="Miyauchi S."/>
            <person name="Poulain J."/>
            <person name="Riccioni C."/>
            <person name="Rubini A."/>
            <person name="Sitrit Y."/>
            <person name="Splivallo R."/>
            <person name="Traeger S."/>
            <person name="Wang M."/>
            <person name="Zifcakova L."/>
            <person name="Wipf D."/>
            <person name="Zambonelli A."/>
            <person name="Paolocci F."/>
            <person name="Nowrousian M."/>
            <person name="Ottonello S."/>
            <person name="Baldrian P."/>
            <person name="Spatafora J.W."/>
            <person name="Henrissat B."/>
            <person name="Nagy L.G."/>
            <person name="Aury J.M."/>
            <person name="Wincker P."/>
            <person name="Grigoriev I.V."/>
            <person name="Bonfante P."/>
            <person name="Martin F.M."/>
        </authorList>
    </citation>
    <scope>NUCLEOTIDE SEQUENCE [LARGE SCALE GENOMIC DNA]</scope>
    <source>
        <strain evidence="1 2">RN42</strain>
    </source>
</reference>
<keyword evidence="2" id="KW-1185">Reference proteome</keyword>
<dbReference type="AlphaFoldDB" id="A0A3N4I330"/>
<evidence type="ECO:0000313" key="1">
    <source>
        <dbReference type="EMBL" id="RPA79068.1"/>
    </source>
</evidence>
<proteinExistence type="predicted"/>
<protein>
    <submittedName>
        <fullName evidence="1">Uncharacterized protein</fullName>
    </submittedName>
</protein>
<evidence type="ECO:0000313" key="2">
    <source>
        <dbReference type="Proteomes" id="UP000275078"/>
    </source>
</evidence>